<dbReference type="EMBL" id="UGTZ01000001">
    <property type="protein sequence ID" value="SUC33243.1"/>
    <property type="molecule type" value="Genomic_DNA"/>
</dbReference>
<accession>A0A379FY07</accession>
<sequence>MHIILFLLFLIIFLPIAFKFPNIIKSLFSGVFNFAIYFIKHLPEMLNNKNQK</sequence>
<reference evidence="1 2" key="1">
    <citation type="submission" date="2018-06" db="EMBL/GenBank/DDBJ databases">
        <authorList>
            <consortium name="Pathogen Informatics"/>
            <person name="Doyle S."/>
        </authorList>
    </citation>
    <scope>NUCLEOTIDE SEQUENCE [LARGE SCALE GENOMIC DNA]</scope>
    <source>
        <strain evidence="1 2">NCTC11801</strain>
    </source>
</reference>
<proteinExistence type="predicted"/>
<dbReference type="Proteomes" id="UP000254208">
    <property type="component" value="Unassembled WGS sequence"/>
</dbReference>
<evidence type="ECO:0000313" key="2">
    <source>
        <dbReference type="Proteomes" id="UP000254208"/>
    </source>
</evidence>
<evidence type="ECO:0000313" key="1">
    <source>
        <dbReference type="EMBL" id="SUC33243.1"/>
    </source>
</evidence>
<protein>
    <submittedName>
        <fullName evidence="1">Uncharacterized protein</fullName>
    </submittedName>
</protein>
<organism evidence="1 2">
    <name type="scientific">Providencia rettgeri</name>
    <dbReference type="NCBI Taxonomy" id="587"/>
    <lineage>
        <taxon>Bacteria</taxon>
        <taxon>Pseudomonadati</taxon>
        <taxon>Pseudomonadota</taxon>
        <taxon>Gammaproteobacteria</taxon>
        <taxon>Enterobacterales</taxon>
        <taxon>Morganellaceae</taxon>
        <taxon>Providencia</taxon>
    </lineage>
</organism>
<gene>
    <name evidence="1" type="ORF">NCTC11801_04251</name>
</gene>
<name>A0A379FY07_PRORE</name>
<dbReference type="AlphaFoldDB" id="A0A379FY07"/>